<evidence type="ECO:0000313" key="2">
    <source>
        <dbReference type="EMBL" id="KAL2041931.1"/>
    </source>
</evidence>
<dbReference type="Pfam" id="PF13410">
    <property type="entry name" value="GST_C_2"/>
    <property type="match status" value="1"/>
</dbReference>
<comment type="caution">
    <text evidence="2">The sequence shown here is derived from an EMBL/GenBank/DDBJ whole genome shotgun (WGS) entry which is preliminary data.</text>
</comment>
<dbReference type="Gene3D" id="3.40.30.10">
    <property type="entry name" value="Glutaredoxin"/>
    <property type="match status" value="1"/>
</dbReference>
<dbReference type="PROSITE" id="PS50405">
    <property type="entry name" value="GST_CTER"/>
    <property type="match status" value="1"/>
</dbReference>
<dbReference type="EMBL" id="JBEFKJ010000015">
    <property type="protein sequence ID" value="KAL2041931.1"/>
    <property type="molecule type" value="Genomic_DNA"/>
</dbReference>
<reference evidence="2 3" key="1">
    <citation type="submission" date="2024-09" db="EMBL/GenBank/DDBJ databases">
        <title>Rethinking Asexuality: The Enigmatic Case of Functional Sexual Genes in Lepraria (Stereocaulaceae).</title>
        <authorList>
            <person name="Doellman M."/>
            <person name="Sun Y."/>
            <person name="Barcenas-Pena A."/>
            <person name="Lumbsch H.T."/>
            <person name="Grewe F."/>
        </authorList>
    </citation>
    <scope>NUCLEOTIDE SEQUENCE [LARGE SCALE GENOMIC DNA]</scope>
    <source>
        <strain evidence="2 3">Mercado 3170</strain>
    </source>
</reference>
<feature type="domain" description="GST C-terminal" evidence="1">
    <location>
        <begin position="44"/>
        <end position="175"/>
    </location>
</feature>
<protein>
    <recommendedName>
        <fullName evidence="1">GST C-terminal domain-containing protein</fullName>
    </recommendedName>
</protein>
<dbReference type="CDD" id="cd03205">
    <property type="entry name" value="GST_C_6"/>
    <property type="match status" value="1"/>
</dbReference>
<dbReference type="PANTHER" id="PTHR42673">
    <property type="entry name" value="MALEYLACETOACETATE ISOMERASE"/>
    <property type="match status" value="1"/>
</dbReference>
<dbReference type="SUPFAM" id="SSF47616">
    <property type="entry name" value="GST C-terminal domain-like"/>
    <property type="match status" value="1"/>
</dbReference>
<gene>
    <name evidence="2" type="ORF">N7G274_005119</name>
</gene>
<dbReference type="InterPro" id="IPR036282">
    <property type="entry name" value="Glutathione-S-Trfase_C_sf"/>
</dbReference>
<evidence type="ECO:0000259" key="1">
    <source>
        <dbReference type="PROSITE" id="PS50405"/>
    </source>
</evidence>
<organism evidence="2 3">
    <name type="scientific">Stereocaulon virgatum</name>
    <dbReference type="NCBI Taxonomy" id="373712"/>
    <lineage>
        <taxon>Eukaryota</taxon>
        <taxon>Fungi</taxon>
        <taxon>Dikarya</taxon>
        <taxon>Ascomycota</taxon>
        <taxon>Pezizomycotina</taxon>
        <taxon>Lecanoromycetes</taxon>
        <taxon>OSLEUM clade</taxon>
        <taxon>Lecanoromycetidae</taxon>
        <taxon>Lecanorales</taxon>
        <taxon>Lecanorineae</taxon>
        <taxon>Stereocaulaceae</taxon>
        <taxon>Stereocaulon</taxon>
    </lineage>
</organism>
<evidence type="ECO:0000313" key="3">
    <source>
        <dbReference type="Proteomes" id="UP001590950"/>
    </source>
</evidence>
<name>A0ABR4AAM6_9LECA</name>
<proteinExistence type="predicted"/>
<dbReference type="Proteomes" id="UP001590950">
    <property type="component" value="Unassembled WGS sequence"/>
</dbReference>
<keyword evidence="3" id="KW-1185">Reference proteome</keyword>
<accession>A0ABR4AAM6</accession>
<dbReference type="InterPro" id="IPR010987">
    <property type="entry name" value="Glutathione-S-Trfase_C-like"/>
</dbReference>
<dbReference type="Gene3D" id="1.20.1050.10">
    <property type="match status" value="1"/>
</dbReference>
<dbReference type="PANTHER" id="PTHR42673:SF4">
    <property type="entry name" value="MALEYLACETOACETATE ISOMERASE"/>
    <property type="match status" value="1"/>
</dbReference>
<sequence length="175" mass="20173">MLKLINATPSPYAHGKAIYESHYILEYLEAEYPDRVPLLPKSPDRIDAALFAKQVQVVADGICDAMVLSFFEVQREEAKRSEQWMARQNRKIDGGLRALADWLAERKTPNSLVDDIFSIADIAISSCLGYLKVRFPEHPWRPVFPHLDRYSQRLEDRPGFRDNVPKPQMFSKKVV</sequence>